<accession>A0ABQ3NNZ2</accession>
<feature type="transmembrane region" description="Helical" evidence="2">
    <location>
        <begin position="47"/>
        <end position="68"/>
    </location>
</feature>
<reference evidence="4" key="1">
    <citation type="submission" date="2020-09" db="EMBL/GenBank/DDBJ databases">
        <title>Whole genome shotgun sequence of Streptomyces cinnamonensis NBRC 15873.</title>
        <authorList>
            <person name="Komaki H."/>
            <person name="Tamura T."/>
        </authorList>
    </citation>
    <scope>NUCLEOTIDE SEQUENCE [LARGE SCALE GENOMIC DNA]</scope>
    <source>
        <strain evidence="4">NBRC 15873</strain>
    </source>
</reference>
<sequence>MPALGGVGPAGHEPVDIEQRPRPVGPGAQVSACLSERLGYAGPVALYQGRFVVSFLSFLSFLTVWMSVSGASRFDR</sequence>
<keyword evidence="4" id="KW-1185">Reference proteome</keyword>
<protein>
    <submittedName>
        <fullName evidence="3">Uncharacterized protein</fullName>
    </submittedName>
</protein>
<feature type="region of interest" description="Disordered" evidence="1">
    <location>
        <begin position="1"/>
        <end position="24"/>
    </location>
</feature>
<evidence type="ECO:0000313" key="3">
    <source>
        <dbReference type="EMBL" id="GHI14493.1"/>
    </source>
</evidence>
<dbReference type="Proteomes" id="UP000660554">
    <property type="component" value="Unassembled WGS sequence"/>
</dbReference>
<keyword evidence="2" id="KW-0812">Transmembrane</keyword>
<name>A0ABQ3NNZ2_STRVG</name>
<organism evidence="3 4">
    <name type="scientific">Streptomyces virginiae</name>
    <name type="common">Streptomyces cinnamonensis</name>
    <dbReference type="NCBI Taxonomy" id="1961"/>
    <lineage>
        <taxon>Bacteria</taxon>
        <taxon>Bacillati</taxon>
        <taxon>Actinomycetota</taxon>
        <taxon>Actinomycetes</taxon>
        <taxon>Kitasatosporales</taxon>
        <taxon>Streptomycetaceae</taxon>
        <taxon>Streptomyces</taxon>
    </lineage>
</organism>
<dbReference type="EMBL" id="BNDV01000008">
    <property type="protein sequence ID" value="GHI14493.1"/>
    <property type="molecule type" value="Genomic_DNA"/>
</dbReference>
<evidence type="ECO:0000256" key="1">
    <source>
        <dbReference type="SAM" id="MobiDB-lite"/>
    </source>
</evidence>
<evidence type="ECO:0000256" key="2">
    <source>
        <dbReference type="SAM" id="Phobius"/>
    </source>
</evidence>
<proteinExistence type="predicted"/>
<evidence type="ECO:0000313" key="4">
    <source>
        <dbReference type="Proteomes" id="UP000660554"/>
    </source>
</evidence>
<gene>
    <name evidence="3" type="ORF">Scinn_39560</name>
</gene>
<keyword evidence="2" id="KW-0472">Membrane</keyword>
<keyword evidence="2" id="KW-1133">Transmembrane helix</keyword>
<comment type="caution">
    <text evidence="3">The sequence shown here is derived from an EMBL/GenBank/DDBJ whole genome shotgun (WGS) entry which is preliminary data.</text>
</comment>